<evidence type="ECO:0000313" key="4">
    <source>
        <dbReference type="EMBL" id="QDX92324.1"/>
    </source>
</evidence>
<evidence type="ECO:0000259" key="3">
    <source>
        <dbReference type="Pfam" id="PF13559"/>
    </source>
</evidence>
<feature type="compositionally biased region" description="Basic and acidic residues" evidence="1">
    <location>
        <begin position="319"/>
        <end position="339"/>
    </location>
</feature>
<dbReference type="AlphaFoldDB" id="A0A518V5P9"/>
<dbReference type="Proteomes" id="UP000319432">
    <property type="component" value="Chromosome"/>
</dbReference>
<feature type="compositionally biased region" description="Polar residues" evidence="1">
    <location>
        <begin position="307"/>
        <end position="318"/>
    </location>
</feature>
<reference evidence="4 5" key="1">
    <citation type="submission" date="2018-11" db="EMBL/GenBank/DDBJ databases">
        <title>Phylogenetic determinants of toxin gene distribution in genomes of Brevibacillus laterosporus.</title>
        <authorList>
            <person name="Glare T.R."/>
            <person name="Durrant A."/>
            <person name="Berry C."/>
            <person name="Palma L."/>
            <person name="Ormskirk M."/>
            <person name="Cox M.O."/>
        </authorList>
    </citation>
    <scope>NUCLEOTIDE SEQUENCE [LARGE SCALE GENOMIC DNA]</scope>
    <source>
        <strain evidence="4 5">1821L</strain>
    </source>
</reference>
<feature type="transmembrane region" description="Helical" evidence="2">
    <location>
        <begin position="62"/>
        <end position="83"/>
    </location>
</feature>
<evidence type="ECO:0000256" key="1">
    <source>
        <dbReference type="SAM" id="MobiDB-lite"/>
    </source>
</evidence>
<feature type="domain" description="Protein-glutamine gamma-glutamyltransferase-like C-terminal" evidence="3">
    <location>
        <begin position="352"/>
        <end position="418"/>
    </location>
</feature>
<feature type="transmembrane region" description="Helical" evidence="2">
    <location>
        <begin position="145"/>
        <end position="163"/>
    </location>
</feature>
<proteinExistence type="predicted"/>
<dbReference type="EMBL" id="CP033464">
    <property type="protein sequence ID" value="QDX92324.1"/>
    <property type="molecule type" value="Genomic_DNA"/>
</dbReference>
<feature type="region of interest" description="Disordered" evidence="1">
    <location>
        <begin position="305"/>
        <end position="339"/>
    </location>
</feature>
<dbReference type="Pfam" id="PF13559">
    <property type="entry name" value="DUF4129"/>
    <property type="match status" value="1"/>
</dbReference>
<feature type="transmembrane region" description="Helical" evidence="2">
    <location>
        <begin position="12"/>
        <end position="32"/>
    </location>
</feature>
<dbReference type="InterPro" id="IPR025403">
    <property type="entry name" value="TgpA-like_C"/>
</dbReference>
<keyword evidence="2" id="KW-0472">Membrane</keyword>
<keyword evidence="2" id="KW-0812">Transmembrane</keyword>
<gene>
    <name evidence="4" type="ORF">EEL30_08185</name>
</gene>
<organism evidence="4 5">
    <name type="scientific">Brevibacillus laterosporus</name>
    <name type="common">Bacillus laterosporus</name>
    <dbReference type="NCBI Taxonomy" id="1465"/>
    <lineage>
        <taxon>Bacteria</taxon>
        <taxon>Bacillati</taxon>
        <taxon>Bacillota</taxon>
        <taxon>Bacilli</taxon>
        <taxon>Bacillales</taxon>
        <taxon>Paenibacillaceae</taxon>
        <taxon>Brevibacillus</taxon>
    </lineage>
</organism>
<accession>A0A518V5P9</accession>
<keyword evidence="2" id="KW-1133">Transmembrane helix</keyword>
<evidence type="ECO:0000313" key="5">
    <source>
        <dbReference type="Proteomes" id="UP000319432"/>
    </source>
</evidence>
<sequence length="438" mass="49628">MTSKVSLRNTLRLSLEAQIITLLLFLTPYLAFTVTRGMGLFICISLLFAVGTYCYEKSNHAFIGLIMLYLMVAFVGMVAYFYFNSMLLALMGAGIYYWRLHALAGNGVLLVDLIKRFTIVMLVYTFFLLIQKLGSNPNLGDTPLLVAVSTIWFLIICYIEFITRENRLRFTSGGTLSGLVIQHWGLQTLLIGAYVLAASLVFISISLVWNLLLGPIGSVAKSLLTPILLWLDGLIQTLQEMASSNSSLTNYLDGQKPNDTKWEAPPDNGDDLLSRLEPYLISGAVTLILVFFTWRIWKHYRQKKKPATQSDTSSPTTTEIEKLDQSAKSGEEHSQKELQKWHVQKEDRVRFAYYQFLIHMGKEDILIHIDETSSEYLHRLQIICPNYQMIEYAKRITTAYEAYRYGDIPLSEQEIQLLQSDVGKLCSLTTTVTSANNA</sequence>
<dbReference type="OrthoDB" id="2476417at2"/>
<evidence type="ECO:0000256" key="2">
    <source>
        <dbReference type="SAM" id="Phobius"/>
    </source>
</evidence>
<name>A0A518V5P9_BRELA</name>
<feature type="transmembrane region" description="Helical" evidence="2">
    <location>
        <begin position="279"/>
        <end position="297"/>
    </location>
</feature>
<feature type="transmembrane region" description="Helical" evidence="2">
    <location>
        <begin position="184"/>
        <end position="209"/>
    </location>
</feature>
<feature type="transmembrane region" description="Helical" evidence="2">
    <location>
        <begin position="89"/>
        <end position="110"/>
    </location>
</feature>
<feature type="transmembrane region" description="Helical" evidence="2">
    <location>
        <begin position="38"/>
        <end position="55"/>
    </location>
</feature>
<feature type="transmembrane region" description="Helical" evidence="2">
    <location>
        <begin position="117"/>
        <end position="133"/>
    </location>
</feature>
<keyword evidence="5" id="KW-1185">Reference proteome</keyword>
<protein>
    <submittedName>
        <fullName evidence="4">DUF4129 domain-containing protein</fullName>
    </submittedName>
</protein>